<dbReference type="InterPro" id="IPR000644">
    <property type="entry name" value="CBS_dom"/>
</dbReference>
<organism evidence="5 6">
    <name type="scientific">Filifactor villosus</name>
    <dbReference type="NCBI Taxonomy" id="29374"/>
    <lineage>
        <taxon>Bacteria</taxon>
        <taxon>Bacillati</taxon>
        <taxon>Bacillota</taxon>
        <taxon>Clostridia</taxon>
        <taxon>Peptostreptococcales</taxon>
        <taxon>Filifactoraceae</taxon>
        <taxon>Filifactor</taxon>
    </lineage>
</organism>
<sequence>MIIRSIMTPESKLKVLSPNLKVKEALDAVLEDGFLSLPVVQGKKYIGIFYKNKVYDAIFSDPQKKEEILNDSLENWIISEALPLHELDYVERAAEKFSKNNWSFIPVVNKLEEFVGIVTQKAIFQVVVRVYGLEDARLIIHSYDFVGVLSNITKVIQKHGANITNVTQYDTDIIGITEISIRLKGENLDQLVKKLKAKGIKVHEFIEKQELL</sequence>
<feature type="domain" description="CBS" evidence="3">
    <location>
        <begin position="7"/>
        <end position="66"/>
    </location>
</feature>
<reference evidence="6" key="1">
    <citation type="journal article" date="2019" name="Int. J. Syst. Evol. Microbiol.">
        <title>The Global Catalogue of Microorganisms (GCM) 10K type strain sequencing project: providing services to taxonomists for standard genome sequencing and annotation.</title>
        <authorList>
            <consortium name="The Broad Institute Genomics Platform"/>
            <consortium name="The Broad Institute Genome Sequencing Center for Infectious Disease"/>
            <person name="Wu L."/>
            <person name="Ma J."/>
        </authorList>
    </citation>
    <scope>NUCLEOTIDE SEQUENCE [LARGE SCALE GENOMIC DNA]</scope>
    <source>
        <strain evidence="6">CCUG 46385</strain>
    </source>
</reference>
<dbReference type="CDD" id="cd02116">
    <property type="entry name" value="ACT"/>
    <property type="match status" value="1"/>
</dbReference>
<dbReference type="PROSITE" id="PS51671">
    <property type="entry name" value="ACT"/>
    <property type="match status" value="1"/>
</dbReference>
<evidence type="ECO:0000313" key="6">
    <source>
        <dbReference type="Proteomes" id="UP001595916"/>
    </source>
</evidence>
<evidence type="ECO:0000259" key="3">
    <source>
        <dbReference type="PROSITE" id="PS51371"/>
    </source>
</evidence>
<comment type="caution">
    <text evidence="5">The sequence shown here is derived from an EMBL/GenBank/DDBJ whole genome shotgun (WGS) entry which is preliminary data.</text>
</comment>
<dbReference type="RefSeq" id="WP_379787538.1">
    <property type="nucleotide sequence ID" value="NZ_JBHSHL010000011.1"/>
</dbReference>
<dbReference type="CDD" id="cd02205">
    <property type="entry name" value="CBS_pair_SF"/>
    <property type="match status" value="1"/>
</dbReference>
<dbReference type="InterPro" id="IPR045865">
    <property type="entry name" value="ACT-like_dom_sf"/>
</dbReference>
<dbReference type="PANTHER" id="PTHR43080">
    <property type="entry name" value="CBS DOMAIN-CONTAINING PROTEIN CBSX3, MITOCHONDRIAL"/>
    <property type="match status" value="1"/>
</dbReference>
<name>A0ABV9QJJ8_9FIRM</name>
<dbReference type="Pfam" id="PF01842">
    <property type="entry name" value="ACT"/>
    <property type="match status" value="1"/>
</dbReference>
<dbReference type="Gene3D" id="3.10.580.10">
    <property type="entry name" value="CBS-domain"/>
    <property type="match status" value="1"/>
</dbReference>
<feature type="domain" description="ACT" evidence="4">
    <location>
        <begin position="137"/>
        <end position="212"/>
    </location>
</feature>
<dbReference type="EMBL" id="JBHSHL010000011">
    <property type="protein sequence ID" value="MFC4804053.1"/>
    <property type="molecule type" value="Genomic_DNA"/>
</dbReference>
<dbReference type="SUPFAM" id="SSF55021">
    <property type="entry name" value="ACT-like"/>
    <property type="match status" value="1"/>
</dbReference>
<dbReference type="SMART" id="SM00116">
    <property type="entry name" value="CBS"/>
    <property type="match status" value="2"/>
</dbReference>
<evidence type="ECO:0000256" key="1">
    <source>
        <dbReference type="ARBA" id="ARBA00023122"/>
    </source>
</evidence>
<dbReference type="InterPro" id="IPR002912">
    <property type="entry name" value="ACT_dom"/>
</dbReference>
<dbReference type="Proteomes" id="UP001595916">
    <property type="component" value="Unassembled WGS sequence"/>
</dbReference>
<dbReference type="SUPFAM" id="SSF54631">
    <property type="entry name" value="CBS-domain pair"/>
    <property type="match status" value="1"/>
</dbReference>
<protein>
    <submittedName>
        <fullName evidence="5">CBS domain-containing protein</fullName>
    </submittedName>
</protein>
<gene>
    <name evidence="5" type="ORF">ACFO4R_03065</name>
</gene>
<accession>A0ABV9QJJ8</accession>
<proteinExistence type="predicted"/>
<dbReference type="Pfam" id="PF00571">
    <property type="entry name" value="CBS"/>
    <property type="match status" value="2"/>
</dbReference>
<evidence type="ECO:0000259" key="4">
    <source>
        <dbReference type="PROSITE" id="PS51671"/>
    </source>
</evidence>
<dbReference type="InterPro" id="IPR051257">
    <property type="entry name" value="Diverse_CBS-Domain"/>
</dbReference>
<dbReference type="PROSITE" id="PS51371">
    <property type="entry name" value="CBS"/>
    <property type="match status" value="2"/>
</dbReference>
<keyword evidence="6" id="KW-1185">Reference proteome</keyword>
<feature type="domain" description="CBS" evidence="3">
    <location>
        <begin position="77"/>
        <end position="136"/>
    </location>
</feature>
<dbReference type="InterPro" id="IPR046342">
    <property type="entry name" value="CBS_dom_sf"/>
</dbReference>
<dbReference type="PANTHER" id="PTHR43080:SF2">
    <property type="entry name" value="CBS DOMAIN-CONTAINING PROTEIN"/>
    <property type="match status" value="1"/>
</dbReference>
<dbReference type="Gene3D" id="3.30.70.260">
    <property type="match status" value="1"/>
</dbReference>
<evidence type="ECO:0000256" key="2">
    <source>
        <dbReference type="PROSITE-ProRule" id="PRU00703"/>
    </source>
</evidence>
<evidence type="ECO:0000313" key="5">
    <source>
        <dbReference type="EMBL" id="MFC4804053.1"/>
    </source>
</evidence>
<keyword evidence="1 2" id="KW-0129">CBS domain</keyword>